<sequence>MHHPLPHTNHHSDIQPPNTYVDILFLAFSLLFIISISITLQPYQLCIHSFLY</sequence>
<keyword evidence="1" id="KW-1133">Transmembrane helix</keyword>
<evidence type="ECO:0000313" key="2">
    <source>
        <dbReference type="EMBL" id="RHN59081.1"/>
    </source>
</evidence>
<dbReference type="Proteomes" id="UP000265566">
    <property type="component" value="Chromosome 4"/>
</dbReference>
<reference evidence="3" key="1">
    <citation type="journal article" date="2018" name="Nat. Plants">
        <title>Whole-genome landscape of Medicago truncatula symbiotic genes.</title>
        <authorList>
            <person name="Pecrix Y."/>
            <person name="Staton S.E."/>
            <person name="Sallet E."/>
            <person name="Lelandais-Briere C."/>
            <person name="Moreau S."/>
            <person name="Carrere S."/>
            <person name="Blein T."/>
            <person name="Jardinaud M.F."/>
            <person name="Latrasse D."/>
            <person name="Zouine M."/>
            <person name="Zahm M."/>
            <person name="Kreplak J."/>
            <person name="Mayjonade B."/>
            <person name="Satge C."/>
            <person name="Perez M."/>
            <person name="Cauet S."/>
            <person name="Marande W."/>
            <person name="Chantry-Darmon C."/>
            <person name="Lopez-Roques C."/>
            <person name="Bouchez O."/>
            <person name="Berard A."/>
            <person name="Debelle F."/>
            <person name="Munos S."/>
            <person name="Bendahmane A."/>
            <person name="Berges H."/>
            <person name="Niebel A."/>
            <person name="Buitink J."/>
            <person name="Frugier F."/>
            <person name="Benhamed M."/>
            <person name="Crespi M."/>
            <person name="Gouzy J."/>
            <person name="Gamas P."/>
        </authorList>
    </citation>
    <scope>NUCLEOTIDE SEQUENCE [LARGE SCALE GENOMIC DNA]</scope>
    <source>
        <strain evidence="3">cv. Jemalong A17</strain>
    </source>
</reference>
<name>A0A396I2N0_MEDTR</name>
<dbReference type="Gramene" id="rna21068">
    <property type="protein sequence ID" value="RHN59081.1"/>
    <property type="gene ID" value="gene21068"/>
</dbReference>
<evidence type="ECO:0008006" key="4">
    <source>
        <dbReference type="Google" id="ProtNLM"/>
    </source>
</evidence>
<comment type="caution">
    <text evidence="2">The sequence shown here is derived from an EMBL/GenBank/DDBJ whole genome shotgun (WGS) entry which is preliminary data.</text>
</comment>
<evidence type="ECO:0000313" key="3">
    <source>
        <dbReference type="Proteomes" id="UP000265566"/>
    </source>
</evidence>
<organism evidence="2 3">
    <name type="scientific">Medicago truncatula</name>
    <name type="common">Barrel medic</name>
    <name type="synonym">Medicago tribuloides</name>
    <dbReference type="NCBI Taxonomy" id="3880"/>
    <lineage>
        <taxon>Eukaryota</taxon>
        <taxon>Viridiplantae</taxon>
        <taxon>Streptophyta</taxon>
        <taxon>Embryophyta</taxon>
        <taxon>Tracheophyta</taxon>
        <taxon>Spermatophyta</taxon>
        <taxon>Magnoliopsida</taxon>
        <taxon>eudicotyledons</taxon>
        <taxon>Gunneridae</taxon>
        <taxon>Pentapetalae</taxon>
        <taxon>rosids</taxon>
        <taxon>fabids</taxon>
        <taxon>Fabales</taxon>
        <taxon>Fabaceae</taxon>
        <taxon>Papilionoideae</taxon>
        <taxon>50 kb inversion clade</taxon>
        <taxon>NPAAA clade</taxon>
        <taxon>Hologalegina</taxon>
        <taxon>IRL clade</taxon>
        <taxon>Trifolieae</taxon>
        <taxon>Medicago</taxon>
    </lineage>
</organism>
<dbReference type="EMBL" id="PSQE01000004">
    <property type="protein sequence ID" value="RHN59081.1"/>
    <property type="molecule type" value="Genomic_DNA"/>
</dbReference>
<keyword evidence="1" id="KW-0472">Membrane</keyword>
<evidence type="ECO:0000256" key="1">
    <source>
        <dbReference type="SAM" id="Phobius"/>
    </source>
</evidence>
<proteinExistence type="predicted"/>
<keyword evidence="1" id="KW-0812">Transmembrane</keyword>
<accession>A0A396I2N0</accession>
<protein>
    <recommendedName>
        <fullName evidence="4">Transmembrane protein</fullName>
    </recommendedName>
</protein>
<gene>
    <name evidence="2" type="ORF">MtrunA17_Chr4g0009421</name>
</gene>
<dbReference type="AlphaFoldDB" id="A0A396I2N0"/>
<feature type="transmembrane region" description="Helical" evidence="1">
    <location>
        <begin position="20"/>
        <end position="40"/>
    </location>
</feature>